<keyword evidence="1" id="KW-1133">Transmembrane helix</keyword>
<gene>
    <name evidence="2" type="ORF">CCUR1050_LOCUS5738</name>
</gene>
<evidence type="ECO:0000256" key="1">
    <source>
        <dbReference type="SAM" id="Phobius"/>
    </source>
</evidence>
<dbReference type="AlphaFoldDB" id="A0A7S0M3L0"/>
<reference evidence="2" key="1">
    <citation type="submission" date="2021-01" db="EMBL/GenBank/DDBJ databases">
        <authorList>
            <person name="Corre E."/>
            <person name="Pelletier E."/>
            <person name="Niang G."/>
            <person name="Scheremetjew M."/>
            <person name="Finn R."/>
            <person name="Kale V."/>
            <person name="Holt S."/>
            <person name="Cochrane G."/>
            <person name="Meng A."/>
            <person name="Brown T."/>
            <person name="Cohen L."/>
        </authorList>
    </citation>
    <scope>NUCLEOTIDE SEQUENCE</scope>
    <source>
        <strain evidence="2">CCAP979/52</strain>
    </source>
</reference>
<organism evidence="2">
    <name type="scientific">Cryptomonas curvata</name>
    <dbReference type="NCBI Taxonomy" id="233186"/>
    <lineage>
        <taxon>Eukaryota</taxon>
        <taxon>Cryptophyceae</taxon>
        <taxon>Cryptomonadales</taxon>
        <taxon>Cryptomonadaceae</taxon>
        <taxon>Cryptomonas</taxon>
    </lineage>
</organism>
<protein>
    <submittedName>
        <fullName evidence="2">Uncharacterized protein</fullName>
    </submittedName>
</protein>
<sequence length="101" mass="11291">MPTRDISLFDSIGCPAEHRCVHLETGNITIVVIAVSRFPRLSVGILIIVNIPSPAIVVAPWSVIWRIHTPLGLRRKWYTVMPCTPTGGRLRQHSCPEGQHF</sequence>
<proteinExistence type="predicted"/>
<keyword evidence="1" id="KW-0812">Transmembrane</keyword>
<feature type="transmembrane region" description="Helical" evidence="1">
    <location>
        <begin position="45"/>
        <end position="67"/>
    </location>
</feature>
<dbReference type="EMBL" id="HBEZ01010449">
    <property type="protein sequence ID" value="CAD8628059.1"/>
    <property type="molecule type" value="Transcribed_RNA"/>
</dbReference>
<evidence type="ECO:0000313" key="2">
    <source>
        <dbReference type="EMBL" id="CAD8628059.1"/>
    </source>
</evidence>
<name>A0A7S0M3L0_9CRYP</name>
<keyword evidence="1" id="KW-0472">Membrane</keyword>
<accession>A0A7S0M3L0</accession>